<dbReference type="Pfam" id="PF07681">
    <property type="entry name" value="DoxX"/>
    <property type="match status" value="1"/>
</dbReference>
<comment type="caution">
    <text evidence="6">The sequence shown here is derived from an EMBL/GenBank/DDBJ whole genome shotgun (WGS) entry which is preliminary data.</text>
</comment>
<comment type="subcellular location">
    <subcellularLocation>
        <location evidence="1">Membrane</location>
        <topology evidence="1">Multi-pass membrane protein</topology>
    </subcellularLocation>
</comment>
<evidence type="ECO:0000256" key="5">
    <source>
        <dbReference type="SAM" id="Phobius"/>
    </source>
</evidence>
<dbReference type="GO" id="GO:0016020">
    <property type="term" value="C:membrane"/>
    <property type="evidence" value="ECO:0007669"/>
    <property type="project" value="UniProtKB-SubCell"/>
</dbReference>
<evidence type="ECO:0000313" key="6">
    <source>
        <dbReference type="EMBL" id="OCX19831.1"/>
    </source>
</evidence>
<evidence type="ECO:0000256" key="4">
    <source>
        <dbReference type="ARBA" id="ARBA00023136"/>
    </source>
</evidence>
<feature type="transmembrane region" description="Helical" evidence="5">
    <location>
        <begin position="12"/>
        <end position="29"/>
    </location>
</feature>
<dbReference type="EMBL" id="MDEO01000030">
    <property type="protein sequence ID" value="OCX19831.1"/>
    <property type="molecule type" value="Genomic_DNA"/>
</dbReference>
<dbReference type="InterPro" id="IPR032808">
    <property type="entry name" value="DoxX"/>
</dbReference>
<dbReference type="RefSeq" id="WP_024923507.1">
    <property type="nucleotide sequence ID" value="NZ_MDEO01000030.1"/>
</dbReference>
<keyword evidence="7" id="KW-1185">Reference proteome</keyword>
<name>A0A1C2DYJ4_9HYPH</name>
<dbReference type="STRING" id="1566387.QV13_09455"/>
<evidence type="ECO:0000256" key="3">
    <source>
        <dbReference type="ARBA" id="ARBA00022989"/>
    </source>
</evidence>
<dbReference type="Proteomes" id="UP000094412">
    <property type="component" value="Unassembled WGS sequence"/>
</dbReference>
<organism evidence="6 7">
    <name type="scientific">Mesorhizobium hungaricum</name>
    <dbReference type="NCBI Taxonomy" id="1566387"/>
    <lineage>
        <taxon>Bacteria</taxon>
        <taxon>Pseudomonadati</taxon>
        <taxon>Pseudomonadota</taxon>
        <taxon>Alphaproteobacteria</taxon>
        <taxon>Hyphomicrobiales</taxon>
        <taxon>Phyllobacteriaceae</taxon>
        <taxon>Mesorhizobium</taxon>
    </lineage>
</organism>
<keyword evidence="2 5" id="KW-0812">Transmembrane</keyword>
<sequence>MHANFHNEILFVGRFLMGGAFVFAGLRNIQNMAFLAQMMGARGVPQAATVLWLGIVAQIVAGVLLMVGFWTAPAAALLLLFLLAATPMFHNFWDHQGPDRAAKINGFVGNIALAGGFLTLLSVAQ</sequence>
<dbReference type="AlphaFoldDB" id="A0A1C2DYJ4"/>
<gene>
    <name evidence="6" type="ORF">QV13_09455</name>
</gene>
<reference evidence="6 7" key="1">
    <citation type="submission" date="2016-08" db="EMBL/GenBank/DDBJ databases">
        <title>Whole genome sequence of Mesorhizobium sp. strain UASWS1009 isolated from industrial sewage.</title>
        <authorList>
            <person name="Crovadore J."/>
            <person name="Calmin G."/>
            <person name="Chablais R."/>
            <person name="Cochard B."/>
            <person name="Lefort F."/>
        </authorList>
    </citation>
    <scope>NUCLEOTIDE SEQUENCE [LARGE SCALE GENOMIC DNA]</scope>
    <source>
        <strain evidence="6 7">UASWS1009</strain>
    </source>
</reference>
<evidence type="ECO:0000256" key="2">
    <source>
        <dbReference type="ARBA" id="ARBA00022692"/>
    </source>
</evidence>
<evidence type="ECO:0000256" key="1">
    <source>
        <dbReference type="ARBA" id="ARBA00004141"/>
    </source>
</evidence>
<keyword evidence="3 5" id="KW-1133">Transmembrane helix</keyword>
<feature type="transmembrane region" description="Helical" evidence="5">
    <location>
        <begin position="76"/>
        <end position="93"/>
    </location>
</feature>
<protein>
    <submittedName>
        <fullName evidence="6">DoxX family protein</fullName>
    </submittedName>
</protein>
<evidence type="ECO:0000313" key="7">
    <source>
        <dbReference type="Proteomes" id="UP000094412"/>
    </source>
</evidence>
<feature type="transmembrane region" description="Helical" evidence="5">
    <location>
        <begin position="50"/>
        <end position="70"/>
    </location>
</feature>
<accession>A0A1C2DYJ4</accession>
<keyword evidence="4 5" id="KW-0472">Membrane</keyword>
<proteinExistence type="predicted"/>
<dbReference type="OrthoDB" id="8255719at2"/>
<feature type="transmembrane region" description="Helical" evidence="5">
    <location>
        <begin position="105"/>
        <end position="124"/>
    </location>
</feature>